<evidence type="ECO:0000313" key="2">
    <source>
        <dbReference type="EMBL" id="WDE02886.1"/>
    </source>
</evidence>
<evidence type="ECO:0000313" key="3">
    <source>
        <dbReference type="Proteomes" id="UP000032352"/>
    </source>
</evidence>
<organism evidence="2 3">
    <name type="scientific">Thalassomonas viridans</name>
    <dbReference type="NCBI Taxonomy" id="137584"/>
    <lineage>
        <taxon>Bacteria</taxon>
        <taxon>Pseudomonadati</taxon>
        <taxon>Pseudomonadota</taxon>
        <taxon>Gammaproteobacteria</taxon>
        <taxon>Alteromonadales</taxon>
        <taxon>Colwelliaceae</taxon>
        <taxon>Thalassomonas</taxon>
    </lineage>
</organism>
<feature type="chain" id="PRO_5042237249" evidence="1">
    <location>
        <begin position="25"/>
        <end position="70"/>
    </location>
</feature>
<dbReference type="EMBL" id="CP059733">
    <property type="protein sequence ID" value="WDE02886.1"/>
    <property type="molecule type" value="Genomic_DNA"/>
</dbReference>
<sequence>MKVKNAKSAFFLGLGLSFSLTINAQALTSSWEECLIDCLQRKQICLNAGVDPSLCERNMTSCRWGCGTPQ</sequence>
<protein>
    <submittedName>
        <fullName evidence="2">Uncharacterized protein</fullName>
    </submittedName>
</protein>
<dbReference type="Proteomes" id="UP000032352">
    <property type="component" value="Chromosome"/>
</dbReference>
<keyword evidence="3" id="KW-1185">Reference proteome</keyword>
<feature type="signal peptide" evidence="1">
    <location>
        <begin position="1"/>
        <end position="24"/>
    </location>
</feature>
<dbReference type="KEGG" id="tvd:SG34_015695"/>
<accession>A0AAE9YX91</accession>
<gene>
    <name evidence="2" type="ORF">SG34_015695</name>
</gene>
<reference evidence="2 3" key="2">
    <citation type="journal article" date="2022" name="Mar. Drugs">
        <title>Bioassay-Guided Fractionation Leads to the Detection of Cholic Acid Generated by the Rare Thalassomonas sp.</title>
        <authorList>
            <person name="Pheiffer F."/>
            <person name="Schneider Y.K."/>
            <person name="Hansen E.H."/>
            <person name="Andersen J.H."/>
            <person name="Isaksson J."/>
            <person name="Busche T."/>
            <person name="R C."/>
            <person name="Kalinowski J."/>
            <person name="Zyl L.V."/>
            <person name="Trindade M."/>
        </authorList>
    </citation>
    <scope>NUCLEOTIDE SEQUENCE [LARGE SCALE GENOMIC DNA]</scope>
    <source>
        <strain evidence="2 3">XOM25</strain>
    </source>
</reference>
<evidence type="ECO:0000256" key="1">
    <source>
        <dbReference type="SAM" id="SignalP"/>
    </source>
</evidence>
<dbReference type="AlphaFoldDB" id="A0AAE9YX91"/>
<reference evidence="2 3" key="1">
    <citation type="journal article" date="2015" name="Genome Announc.">
        <title>Draft Genome Sequences of Marine Isolates of Thalassomonas viridans and Thalassomonas actiniarum.</title>
        <authorList>
            <person name="Olonade I."/>
            <person name="van Zyl L.J."/>
            <person name="Trindade M."/>
        </authorList>
    </citation>
    <scope>NUCLEOTIDE SEQUENCE [LARGE SCALE GENOMIC DNA]</scope>
    <source>
        <strain evidence="2 3">XOM25</strain>
    </source>
</reference>
<proteinExistence type="predicted"/>
<dbReference type="RefSeq" id="WP_044839904.1">
    <property type="nucleotide sequence ID" value="NZ_CP059733.1"/>
</dbReference>
<keyword evidence="1" id="KW-0732">Signal</keyword>
<name>A0AAE9YX91_9GAMM</name>